<evidence type="ECO:0000259" key="21">
    <source>
        <dbReference type="PROSITE" id="PS50055"/>
    </source>
</evidence>
<dbReference type="SMART" id="SM00194">
    <property type="entry name" value="PTPc"/>
    <property type="match status" value="2"/>
</dbReference>
<keyword evidence="8" id="KW-0904">Protein phosphatase</keyword>
<dbReference type="EMBL" id="AAKN02025938">
    <property type="status" value="NOT_ANNOTATED_CDS"/>
    <property type="molecule type" value="Genomic_DNA"/>
</dbReference>
<keyword evidence="11" id="KW-1015">Disulfide bond</keyword>
<feature type="domain" description="Ig-like" evidence="23">
    <location>
        <begin position="126"/>
        <end position="218"/>
    </location>
</feature>
<dbReference type="CDD" id="cd00063">
    <property type="entry name" value="FN3"/>
    <property type="match status" value="4"/>
</dbReference>
<dbReference type="CDD" id="cd05738">
    <property type="entry name" value="IgI_2_RPTP_IIa_LAR_like"/>
    <property type="match status" value="1"/>
</dbReference>
<proteinExistence type="inferred from homology"/>
<gene>
    <name evidence="25" type="primary">PTPRD</name>
</gene>
<feature type="domain" description="Tyrosine-protein phosphatase" evidence="21">
    <location>
        <begin position="949"/>
        <end position="1204"/>
    </location>
</feature>
<dbReference type="SMART" id="SM00408">
    <property type="entry name" value="IGc2"/>
    <property type="match status" value="3"/>
</dbReference>
<dbReference type="EMBL" id="AAKN02025934">
    <property type="status" value="NOT_ANNOTATED_CDS"/>
    <property type="molecule type" value="Genomic_DNA"/>
</dbReference>
<dbReference type="InterPro" id="IPR029021">
    <property type="entry name" value="Prot-tyrosine_phosphatase-like"/>
</dbReference>
<comment type="subcellular location">
    <subcellularLocation>
        <location evidence="1">Membrane</location>
        <topology evidence="1">Single-pass type I membrane protein</topology>
    </subcellularLocation>
</comment>
<evidence type="ECO:0000256" key="18">
    <source>
        <dbReference type="SAM" id="MobiDB-lite"/>
    </source>
</evidence>
<dbReference type="Pfam" id="PF07679">
    <property type="entry name" value="I-set"/>
    <property type="match status" value="2"/>
</dbReference>
<dbReference type="InterPro" id="IPR050713">
    <property type="entry name" value="RTP_Phos/Ushers"/>
</dbReference>
<sequence length="1504" mass="169321">MVHVARPLLLLLAFFLRANAETPPRFTRTPVDQTGVSGGVASFICQAMGDPRPKIVWNKKGKKVSNQRFEVIEFDDGSGSVLRIQPLRTPRDEAIYECVASNNVGEISVSTRLTVLREDQIPRGFPTIDMGPQLKVVERTRTATMLCAASGNPDPEITWFKDFLPVDTSNNNGRIKQLRSESIGALQIEQSEESDQGKYECVATNSAGTRYSAPANLYVRVRRVPPRFSIPPTNHEIMPGGSVNITCVAVGSPMPYVKWMLGAEDLTPEDDMPIGRNVLELNDVRQSANYTCVAMSTLGVIEAIAQITVKALPKPPGTPVVTESTATSITLTWDSGNPEPVSYYIIQHKPKNSEEPYKEIDGVATTRYSAGLSPYSDYEFRVVAVNNIGRGPPSEPVLTQTSEQAPSSAPRDVQARMLSSTTILVQWKEPEEPNGQIQGYRVYYTMDPTQHVNNWMKHNVADSQITTIGNLVPQKTYSVKVLAFTSIGDGPLSSDIQVITQTGVPGQPLNFKAEPESETSILLSWTPPRSDTIASYELVYKDGEHGEEQRITIEPGTSYRLQGLKPNSLYYFRLAARSPQGLGASTAEISARTMQSMFAKNFHVKAVMKTSVLLSWEIPENYNSAMPFKILYDDGKMVEEVDGRATQKLIVNLKPEKSYSFVLTNRGNSAGGLQHRVTAKTAPDVLRTKPAFIGKTNLDGMITVQLPEVPANENIKGYYIIIVPLKKSRGKFIKPWESPDEMELDELLKEISRRRRSIRYGREVELKPYIAAHFDVLPTEFTLGDDKHYGGFTNKQLQSGQEYVFFVLAVMEHAESKMYATSPYSDPVVSMDLDPQPITDEEEGLIWVVGPVLAVVFIICIVIAILLYKRKRAESESRKSSIPNSKEVPSHHPTDPVELRRLNFQTPGSDDSGYACNLHSSSMASHPPIPILELADHIERLKANDNLKFSQEYESIDPGQQFTWEHSNLEVNKPKNRYANVIAYDHSRVLLSAIEGIPGSDYVNANYIDGYRKQNAYIATQGSLPETFGDFWRMIWEQRSATVVMMTKLEERSRVKCDQYWPSRGTETHGLVQVTLLDTVELATYCVRTFALYKNGSSEKREVRQFQFTAWPDHGVPEHPTPFLAFLRRVKTCNPPDAGPMVVHCSAGVGRTGCFIVIDAMLERIKHEKTVDIYGHVTLMRAQRNYMVQTEDQYIFIHDALLEAVTCGNTEVPARNLYAYIQKLTQIETGENVTGMELEFKRLASSKAHTSRFISANLPCNKFKNRLVNIMPYESTRVCLQPIRGVEGSDYINASFIDGYRQQKAYIATQGPLAETTEDFWRMLWEHNSTIVVMLTKLREMGREKCHQYWPAERSARYQYFVVDPMAEYNMPQYILREFKVTDARDGQSRTVRQFQFTDWPEQGVPKSGEGFIDFIGQVHKTKEQFGQDGPISVHCSAGVGRTGVFITLSIVLERMRYEGVVDIFQTVKMLRTQRPAMVQTEDQYQFCYRAALEYLGSFDHYAT</sequence>
<keyword evidence="7" id="KW-0378">Hydrolase</keyword>
<dbReference type="FunFam" id="2.60.40.10:FF:000010">
    <property type="entry name" value="receptor-type tyrosine-protein phosphatase delta isoform X1"/>
    <property type="match status" value="1"/>
</dbReference>
<dbReference type="SUPFAM" id="SSF49265">
    <property type="entry name" value="Fibronectin type III"/>
    <property type="match status" value="3"/>
</dbReference>
<dbReference type="GO" id="GO:0098978">
    <property type="term" value="C:glutamatergic synapse"/>
    <property type="evidence" value="ECO:0007669"/>
    <property type="project" value="UniProtKB-ARBA"/>
</dbReference>
<dbReference type="FunFam" id="3.90.190.10:FF:000001">
    <property type="entry name" value="Receptor-type tyrosine-protein phosphatase F isoform A"/>
    <property type="match status" value="1"/>
</dbReference>
<evidence type="ECO:0000256" key="8">
    <source>
        <dbReference type="ARBA" id="ARBA00022912"/>
    </source>
</evidence>
<feature type="signal peptide" evidence="20">
    <location>
        <begin position="1"/>
        <end position="20"/>
    </location>
</feature>
<dbReference type="GO" id="GO:0099054">
    <property type="term" value="P:presynapse assembly"/>
    <property type="evidence" value="ECO:0007669"/>
    <property type="project" value="UniProtKB-ARBA"/>
</dbReference>
<dbReference type="InterPro" id="IPR013783">
    <property type="entry name" value="Ig-like_fold"/>
</dbReference>
<dbReference type="PROSITE" id="PS50835">
    <property type="entry name" value="IG_LIKE"/>
    <property type="match status" value="3"/>
</dbReference>
<dbReference type="InterPro" id="IPR036179">
    <property type="entry name" value="Ig-like_dom_sf"/>
</dbReference>
<organism evidence="25 26">
    <name type="scientific">Cavia porcellus</name>
    <name type="common">Guinea pig</name>
    <dbReference type="NCBI Taxonomy" id="10141"/>
    <lineage>
        <taxon>Eukaryota</taxon>
        <taxon>Metazoa</taxon>
        <taxon>Chordata</taxon>
        <taxon>Craniata</taxon>
        <taxon>Vertebrata</taxon>
        <taxon>Euteleostomi</taxon>
        <taxon>Mammalia</taxon>
        <taxon>Eutheria</taxon>
        <taxon>Euarchontoglires</taxon>
        <taxon>Glires</taxon>
        <taxon>Rodentia</taxon>
        <taxon>Hystricomorpha</taxon>
        <taxon>Caviidae</taxon>
        <taxon>Cavia</taxon>
    </lineage>
</organism>
<dbReference type="InterPro" id="IPR000242">
    <property type="entry name" value="PTP_cat"/>
</dbReference>
<feature type="domain" description="Fibronectin type-III" evidence="24">
    <location>
        <begin position="315"/>
        <end position="404"/>
    </location>
</feature>
<dbReference type="InterPro" id="IPR003598">
    <property type="entry name" value="Ig_sub2"/>
</dbReference>
<dbReference type="GO" id="GO:0005886">
    <property type="term" value="C:plasma membrane"/>
    <property type="evidence" value="ECO:0007669"/>
    <property type="project" value="UniProtKB-ARBA"/>
</dbReference>
<dbReference type="FunFam" id="2.60.40.10:FF:000068">
    <property type="entry name" value="receptor-type tyrosine-protein phosphatase delta isoform X1"/>
    <property type="match status" value="1"/>
</dbReference>
<keyword evidence="26" id="KW-1185">Reference proteome</keyword>
<evidence type="ECO:0000256" key="4">
    <source>
        <dbReference type="ARBA" id="ARBA00022692"/>
    </source>
</evidence>
<keyword evidence="14" id="KW-0393">Immunoglobulin domain</keyword>
<evidence type="ECO:0000259" key="22">
    <source>
        <dbReference type="PROSITE" id="PS50056"/>
    </source>
</evidence>
<evidence type="ECO:0000256" key="7">
    <source>
        <dbReference type="ARBA" id="ARBA00022801"/>
    </source>
</evidence>
<accession>A0A286Y0W2</accession>
<evidence type="ECO:0000256" key="3">
    <source>
        <dbReference type="ARBA" id="ARBA00013064"/>
    </source>
</evidence>
<feature type="domain" description="Fibronectin type-III" evidence="24">
    <location>
        <begin position="507"/>
        <end position="596"/>
    </location>
</feature>
<feature type="domain" description="Tyrosine-protein phosphatase" evidence="21">
    <location>
        <begin position="1236"/>
        <end position="1495"/>
    </location>
</feature>
<evidence type="ECO:0000256" key="2">
    <source>
        <dbReference type="ARBA" id="ARBA00010504"/>
    </source>
</evidence>
<dbReference type="Ensembl" id="ENSCPOT00000031425.1">
    <property type="protein sequence ID" value="ENSCPOP00000031461.1"/>
    <property type="gene ID" value="ENSCPOG00000003625.4"/>
</dbReference>
<evidence type="ECO:0000256" key="17">
    <source>
        <dbReference type="ARBA" id="ARBA00074819"/>
    </source>
</evidence>
<dbReference type="EMBL" id="AAKN02025936">
    <property type="status" value="NOT_ANNOTATED_CDS"/>
    <property type="molecule type" value="Genomic_DNA"/>
</dbReference>
<dbReference type="InterPro" id="IPR003961">
    <property type="entry name" value="FN3_dom"/>
</dbReference>
<evidence type="ECO:0000313" key="26">
    <source>
        <dbReference type="Proteomes" id="UP000005447"/>
    </source>
</evidence>
<dbReference type="VEuPathDB" id="HostDB:ENSCPOG00000003625"/>
<dbReference type="Pfam" id="PF00102">
    <property type="entry name" value="Y_phosphatase"/>
    <property type="match status" value="2"/>
</dbReference>
<dbReference type="PROSITE" id="PS50055">
    <property type="entry name" value="TYR_PHOSPHATASE_PTP"/>
    <property type="match status" value="2"/>
</dbReference>
<keyword evidence="5 20" id="KW-0732">Signal</keyword>
<dbReference type="InterPro" id="IPR036116">
    <property type="entry name" value="FN3_sf"/>
</dbReference>
<dbReference type="GO" id="GO:0004725">
    <property type="term" value="F:protein tyrosine phosphatase activity"/>
    <property type="evidence" value="ECO:0007669"/>
    <property type="project" value="UniProtKB-EC"/>
</dbReference>
<dbReference type="Pfam" id="PF13927">
    <property type="entry name" value="Ig_3"/>
    <property type="match status" value="1"/>
</dbReference>
<feature type="region of interest" description="Disordered" evidence="18">
    <location>
        <begin position="877"/>
        <end position="897"/>
    </location>
</feature>
<comment type="similarity">
    <text evidence="2">Belongs to the protein-tyrosine phosphatase family. Receptor class 2A subfamily.</text>
</comment>
<dbReference type="InterPro" id="IPR013098">
    <property type="entry name" value="Ig_I-set"/>
</dbReference>
<feature type="domain" description="Ig-like" evidence="23">
    <location>
        <begin position="226"/>
        <end position="308"/>
    </location>
</feature>
<dbReference type="FunFam" id="2.60.40.10:FF:000036">
    <property type="entry name" value="receptor-type tyrosine-protein phosphatase delta isoform X1"/>
    <property type="match status" value="1"/>
</dbReference>
<dbReference type="SMART" id="SM00404">
    <property type="entry name" value="PTPc_motif"/>
    <property type="match status" value="2"/>
</dbReference>
<dbReference type="FunFam" id="2.60.40.10:FF:000181">
    <property type="entry name" value="receptor-type tyrosine-protein phosphatase delta isoform X4"/>
    <property type="match status" value="1"/>
</dbReference>
<comment type="function">
    <text evidence="16">Can bidirectionally induce pre- and post-synaptic differentiation of neurons by mediating interaction with IL1RAP and IL1RAPL1 trans-synaptically. Involved in pre-synaptic differentiation through interaction with SLITRK2.</text>
</comment>
<dbReference type="EMBL" id="AAKN02025933">
    <property type="status" value="NOT_ANNOTATED_CDS"/>
    <property type="molecule type" value="Genomic_DNA"/>
</dbReference>
<keyword evidence="4 19" id="KW-0812">Transmembrane</keyword>
<comment type="catalytic activity">
    <reaction evidence="15">
        <text>O-phospho-L-tyrosyl-[protein] + H2O = L-tyrosyl-[protein] + phosphate</text>
        <dbReference type="Rhea" id="RHEA:10684"/>
        <dbReference type="Rhea" id="RHEA-COMP:10136"/>
        <dbReference type="Rhea" id="RHEA-COMP:20101"/>
        <dbReference type="ChEBI" id="CHEBI:15377"/>
        <dbReference type="ChEBI" id="CHEBI:43474"/>
        <dbReference type="ChEBI" id="CHEBI:46858"/>
        <dbReference type="ChEBI" id="CHEBI:61978"/>
        <dbReference type="EC" id="3.1.3.48"/>
    </reaction>
</comment>
<dbReference type="EMBL" id="AAKN02025935">
    <property type="status" value="NOT_ANNOTATED_CDS"/>
    <property type="molecule type" value="Genomic_DNA"/>
</dbReference>
<evidence type="ECO:0000256" key="19">
    <source>
        <dbReference type="SAM" id="Phobius"/>
    </source>
</evidence>
<feature type="domain" description="Tyrosine specific protein phosphatases" evidence="22">
    <location>
        <begin position="1413"/>
        <end position="1486"/>
    </location>
</feature>
<evidence type="ECO:0000256" key="13">
    <source>
        <dbReference type="ARBA" id="ARBA00023180"/>
    </source>
</evidence>
<evidence type="ECO:0000256" key="6">
    <source>
        <dbReference type="ARBA" id="ARBA00022737"/>
    </source>
</evidence>
<dbReference type="SMART" id="SM00060">
    <property type="entry name" value="FN3"/>
    <property type="match status" value="4"/>
</dbReference>
<feature type="domain" description="Fibronectin type-III" evidence="24">
    <location>
        <begin position="409"/>
        <end position="505"/>
    </location>
</feature>
<evidence type="ECO:0000256" key="16">
    <source>
        <dbReference type="ARBA" id="ARBA00053769"/>
    </source>
</evidence>
<dbReference type="Bgee" id="ENSCPOG00000003625">
    <property type="expression patterns" value="Expressed in cerebellum and 11 other cell types or tissues"/>
</dbReference>
<evidence type="ECO:0000256" key="10">
    <source>
        <dbReference type="ARBA" id="ARBA00023136"/>
    </source>
</evidence>
<dbReference type="PANTHER" id="PTHR46957">
    <property type="entry name" value="CYTOKINE RECEPTOR"/>
    <property type="match status" value="1"/>
</dbReference>
<dbReference type="SUPFAM" id="SSF48726">
    <property type="entry name" value="Immunoglobulin"/>
    <property type="match status" value="3"/>
</dbReference>
<evidence type="ECO:0000313" key="25">
    <source>
        <dbReference type="Ensembl" id="ENSCPOP00000031461.1"/>
    </source>
</evidence>
<dbReference type="FunFam" id="2.60.40.10:FF:000027">
    <property type="entry name" value="receptor-type tyrosine-protein phosphatase delta isoform X1"/>
    <property type="match status" value="1"/>
</dbReference>
<dbReference type="InterPro" id="IPR045905">
    <property type="entry name" value="R-PTP-delta_cat"/>
</dbReference>
<dbReference type="EC" id="3.1.3.48" evidence="3"/>
<evidence type="ECO:0000259" key="23">
    <source>
        <dbReference type="PROSITE" id="PS50835"/>
    </source>
</evidence>
<evidence type="ECO:0000259" key="24">
    <source>
        <dbReference type="PROSITE" id="PS50853"/>
    </source>
</evidence>
<dbReference type="PRINTS" id="PR00700">
    <property type="entry name" value="PRTYPHPHTASE"/>
</dbReference>
<reference evidence="25" key="3">
    <citation type="submission" date="2025-09" db="UniProtKB">
        <authorList>
            <consortium name="Ensembl"/>
        </authorList>
    </citation>
    <scope>IDENTIFICATION</scope>
    <source>
        <strain evidence="25">2N</strain>
    </source>
</reference>
<dbReference type="PROSITE" id="PS50056">
    <property type="entry name" value="TYR_PHOSPHATASE_2"/>
    <property type="match status" value="2"/>
</dbReference>
<keyword evidence="6" id="KW-0677">Repeat</keyword>
<dbReference type="GO" id="GO:0099537">
    <property type="term" value="P:trans-synaptic signaling"/>
    <property type="evidence" value="ECO:0007669"/>
    <property type="project" value="UniProtKB-ARBA"/>
</dbReference>
<protein>
    <recommendedName>
        <fullName evidence="17">Receptor-type tyrosine-protein phosphatase delta</fullName>
        <ecNumber evidence="3">3.1.3.48</ecNumber>
    </recommendedName>
</protein>
<keyword evidence="10 19" id="KW-0472">Membrane</keyword>
<dbReference type="FunFam" id="2.60.40.10:FF:000023">
    <property type="entry name" value="receptor-type tyrosine-protein phosphatase delta isoform X2"/>
    <property type="match status" value="1"/>
</dbReference>
<reference evidence="25" key="2">
    <citation type="submission" date="2025-08" db="UniProtKB">
        <authorList>
            <consortium name="Ensembl"/>
        </authorList>
    </citation>
    <scope>IDENTIFICATION</scope>
    <source>
        <strain evidence="25">2N</strain>
    </source>
</reference>
<evidence type="ECO:0000256" key="5">
    <source>
        <dbReference type="ARBA" id="ARBA00022729"/>
    </source>
</evidence>
<dbReference type="Proteomes" id="UP000005447">
    <property type="component" value="Unassembled WGS sequence"/>
</dbReference>
<evidence type="ECO:0000256" key="20">
    <source>
        <dbReference type="SAM" id="SignalP"/>
    </source>
</evidence>
<dbReference type="CDD" id="cd14628">
    <property type="entry name" value="R-PTP-D-2"/>
    <property type="match status" value="1"/>
</dbReference>
<dbReference type="GO" id="GO:0098609">
    <property type="term" value="P:cell-cell adhesion"/>
    <property type="evidence" value="ECO:0007669"/>
    <property type="project" value="UniProtKB-ARBA"/>
</dbReference>
<feature type="transmembrane region" description="Helical" evidence="19">
    <location>
        <begin position="845"/>
        <end position="868"/>
    </location>
</feature>
<feature type="domain" description="Ig-like" evidence="23">
    <location>
        <begin position="24"/>
        <end position="114"/>
    </location>
</feature>
<dbReference type="Gene3D" id="3.90.190.10">
    <property type="entry name" value="Protein tyrosine phosphatase superfamily"/>
    <property type="match status" value="2"/>
</dbReference>
<dbReference type="InterPro" id="IPR007110">
    <property type="entry name" value="Ig-like_dom"/>
</dbReference>
<dbReference type="SMART" id="SM00409">
    <property type="entry name" value="IG"/>
    <property type="match status" value="4"/>
</dbReference>
<dbReference type="PROSITE" id="PS50853">
    <property type="entry name" value="FN3"/>
    <property type="match status" value="3"/>
</dbReference>
<evidence type="ECO:0000256" key="1">
    <source>
        <dbReference type="ARBA" id="ARBA00004479"/>
    </source>
</evidence>
<keyword evidence="12" id="KW-0675">Receptor</keyword>
<name>A0A286Y0W2_CAVPO</name>
<dbReference type="FunFam" id="2.60.40.10:FF:000015">
    <property type="entry name" value="receptor-type tyrosine-protein phosphatase delta isoform X2"/>
    <property type="match status" value="1"/>
</dbReference>
<feature type="domain" description="Tyrosine specific protein phosphatases" evidence="22">
    <location>
        <begin position="1124"/>
        <end position="1195"/>
    </location>
</feature>
<dbReference type="CDD" id="cd14624">
    <property type="entry name" value="R-PTPc-D-1"/>
    <property type="match status" value="1"/>
</dbReference>
<keyword evidence="9 19" id="KW-1133">Transmembrane helix</keyword>
<dbReference type="FunFam" id="3.90.190.10:FF:000002">
    <property type="entry name" value="receptor-type tyrosine-protein phosphatase delta isoform X2"/>
    <property type="match status" value="1"/>
</dbReference>
<feature type="compositionally biased region" description="Basic and acidic residues" evidence="18">
    <location>
        <begin position="888"/>
        <end position="897"/>
    </location>
</feature>
<dbReference type="EMBL" id="AAKN02025937">
    <property type="status" value="NOT_ANNOTATED_CDS"/>
    <property type="molecule type" value="Genomic_DNA"/>
</dbReference>
<feature type="chain" id="PRO_5012448340" description="Receptor-type tyrosine-protein phosphatase delta" evidence="20">
    <location>
        <begin position="21"/>
        <end position="1504"/>
    </location>
</feature>
<evidence type="ECO:0000256" key="14">
    <source>
        <dbReference type="ARBA" id="ARBA00023319"/>
    </source>
</evidence>
<dbReference type="InterPro" id="IPR003595">
    <property type="entry name" value="Tyr_Pase_cat"/>
</dbReference>
<dbReference type="PANTHER" id="PTHR46957:SF11">
    <property type="entry name" value="PROTEIN-TYROSINE-PHOSPHATASE"/>
    <property type="match status" value="1"/>
</dbReference>
<dbReference type="PROSITE" id="PS00383">
    <property type="entry name" value="TYR_PHOSPHATASE_1"/>
    <property type="match status" value="2"/>
</dbReference>
<dbReference type="Pfam" id="PF00041">
    <property type="entry name" value="fn3"/>
    <property type="match status" value="3"/>
</dbReference>
<evidence type="ECO:0000256" key="9">
    <source>
        <dbReference type="ARBA" id="ARBA00022989"/>
    </source>
</evidence>
<dbReference type="GO" id="GO:0099151">
    <property type="term" value="P:regulation of postsynaptic density assembly"/>
    <property type="evidence" value="ECO:0007669"/>
    <property type="project" value="UniProtKB-ARBA"/>
</dbReference>
<dbReference type="Gene3D" id="2.60.40.10">
    <property type="entry name" value="Immunoglobulins"/>
    <property type="match status" value="7"/>
</dbReference>
<evidence type="ECO:0000256" key="11">
    <source>
        <dbReference type="ARBA" id="ARBA00023157"/>
    </source>
</evidence>
<dbReference type="GeneTree" id="ENSGT00940000153617"/>
<evidence type="ECO:0000256" key="12">
    <source>
        <dbReference type="ARBA" id="ARBA00023170"/>
    </source>
</evidence>
<dbReference type="SUPFAM" id="SSF52799">
    <property type="entry name" value="(Phosphotyrosine protein) phosphatases II"/>
    <property type="match status" value="2"/>
</dbReference>
<dbReference type="InterPro" id="IPR003599">
    <property type="entry name" value="Ig_sub"/>
</dbReference>
<evidence type="ECO:0000256" key="15">
    <source>
        <dbReference type="ARBA" id="ARBA00051722"/>
    </source>
</evidence>
<keyword evidence="13" id="KW-0325">Glycoprotein</keyword>
<dbReference type="InterPro" id="IPR000387">
    <property type="entry name" value="Tyr_Pase_dom"/>
</dbReference>
<dbReference type="CDD" id="cd05739">
    <property type="entry name" value="IgI_3_RPTP_IIa_LAR_like"/>
    <property type="match status" value="1"/>
</dbReference>
<dbReference type="InterPro" id="IPR016130">
    <property type="entry name" value="Tyr_Pase_AS"/>
</dbReference>
<reference evidence="26" key="1">
    <citation type="journal article" date="2011" name="Nature">
        <title>A high-resolution map of human evolutionary constraint using 29 mammals.</title>
        <authorList>
            <person name="Lindblad-Toh K."/>
            <person name="Garber M."/>
            <person name="Zuk O."/>
            <person name="Lin M.F."/>
            <person name="Parker B.J."/>
            <person name="Washietl S."/>
            <person name="Kheradpour P."/>
            <person name="Ernst J."/>
            <person name="Jordan G."/>
            <person name="Mauceli E."/>
            <person name="Ward L.D."/>
            <person name="Lowe C.B."/>
            <person name="Holloway A.K."/>
            <person name="Clamp M."/>
            <person name="Gnerre S."/>
            <person name="Alfoldi J."/>
            <person name="Beal K."/>
            <person name="Chang J."/>
            <person name="Clawson H."/>
            <person name="Cuff J."/>
            <person name="Di Palma F."/>
            <person name="Fitzgerald S."/>
            <person name="Flicek P."/>
            <person name="Guttman M."/>
            <person name="Hubisz M.J."/>
            <person name="Jaffe D.B."/>
            <person name="Jungreis I."/>
            <person name="Kent W.J."/>
            <person name="Kostka D."/>
            <person name="Lara M."/>
            <person name="Martins A.L."/>
            <person name="Massingham T."/>
            <person name="Moltke I."/>
            <person name="Raney B.J."/>
            <person name="Rasmussen M.D."/>
            <person name="Robinson J."/>
            <person name="Stark A."/>
            <person name="Vilella A.J."/>
            <person name="Wen J."/>
            <person name="Xie X."/>
            <person name="Zody M.C."/>
            <person name="Baldwin J."/>
            <person name="Bloom T."/>
            <person name="Chin C.W."/>
            <person name="Heiman D."/>
            <person name="Nicol R."/>
            <person name="Nusbaum C."/>
            <person name="Young S."/>
            <person name="Wilkinson J."/>
            <person name="Worley K.C."/>
            <person name="Kovar C.L."/>
            <person name="Muzny D.M."/>
            <person name="Gibbs R.A."/>
            <person name="Cree A."/>
            <person name="Dihn H.H."/>
            <person name="Fowler G."/>
            <person name="Jhangiani S."/>
            <person name="Joshi V."/>
            <person name="Lee S."/>
            <person name="Lewis L.R."/>
            <person name="Nazareth L.V."/>
            <person name="Okwuonu G."/>
            <person name="Santibanez J."/>
            <person name="Warren W.C."/>
            <person name="Mardis E.R."/>
            <person name="Weinstock G.M."/>
            <person name="Wilson R.K."/>
            <person name="Delehaunty K."/>
            <person name="Dooling D."/>
            <person name="Fronik C."/>
            <person name="Fulton L."/>
            <person name="Fulton B."/>
            <person name="Graves T."/>
            <person name="Minx P."/>
            <person name="Sodergren E."/>
            <person name="Birney E."/>
            <person name="Margulies E.H."/>
            <person name="Herrero J."/>
            <person name="Green E.D."/>
            <person name="Haussler D."/>
            <person name="Siepel A."/>
            <person name="Goldman N."/>
            <person name="Pollard K.S."/>
            <person name="Pedersen J.S."/>
            <person name="Lander E.S."/>
            <person name="Kellis M."/>
        </authorList>
    </citation>
    <scope>NUCLEOTIDE SEQUENCE [LARGE SCALE GENOMIC DNA]</scope>
    <source>
        <strain evidence="26">2N</strain>
    </source>
</reference>